<evidence type="ECO:0000313" key="2">
    <source>
        <dbReference type="EMBL" id="KAE8368008.1"/>
    </source>
</evidence>
<gene>
    <name evidence="2" type="ORF">BDV27DRAFT_122866</name>
</gene>
<dbReference type="InterPro" id="IPR011009">
    <property type="entry name" value="Kinase-like_dom_sf"/>
</dbReference>
<dbReference type="OrthoDB" id="2906425at2759"/>
<dbReference type="SUPFAM" id="SSF56112">
    <property type="entry name" value="Protein kinase-like (PK-like)"/>
    <property type="match status" value="1"/>
</dbReference>
<dbReference type="PANTHER" id="PTHR21310">
    <property type="entry name" value="AMINOGLYCOSIDE PHOSPHOTRANSFERASE-RELATED-RELATED"/>
    <property type="match status" value="1"/>
</dbReference>
<dbReference type="GeneID" id="43650180"/>
<dbReference type="Proteomes" id="UP000326268">
    <property type="component" value="Unassembled WGS sequence"/>
</dbReference>
<dbReference type="EMBL" id="ML737589">
    <property type="protein sequence ID" value="KAE8368008.1"/>
    <property type="molecule type" value="Genomic_DNA"/>
</dbReference>
<dbReference type="Gene3D" id="3.90.1200.10">
    <property type="match status" value="1"/>
</dbReference>
<evidence type="ECO:0000259" key="1">
    <source>
        <dbReference type="Pfam" id="PF01636"/>
    </source>
</evidence>
<dbReference type="AlphaFoldDB" id="A0A5N7AFA4"/>
<dbReference type="InterPro" id="IPR051678">
    <property type="entry name" value="AGP_Transferase"/>
</dbReference>
<keyword evidence="3" id="KW-1185">Reference proteome</keyword>
<accession>A0A5N7AFA4</accession>
<dbReference type="RefSeq" id="XP_031931089.1">
    <property type="nucleotide sequence ID" value="XM_032065734.1"/>
</dbReference>
<dbReference type="PANTHER" id="PTHR21310:SF15">
    <property type="entry name" value="AMINOGLYCOSIDE PHOSPHOTRANSFERASE DOMAIN-CONTAINING PROTEIN"/>
    <property type="match status" value="1"/>
</dbReference>
<evidence type="ECO:0000313" key="3">
    <source>
        <dbReference type="Proteomes" id="UP000326268"/>
    </source>
</evidence>
<dbReference type="Pfam" id="PF01636">
    <property type="entry name" value="APH"/>
    <property type="match status" value="1"/>
</dbReference>
<sequence length="269" mass="30379">MTRLPGVPLSTLDLDTDKLKVVGEQLADIVYRWRESLPTWASAGNLECGIPHGKDQDPNSLEVAGLHIASSLNMPGFGVKVDEPIISQLQYYRVRLETRLQKLQELDIFAGNRHLVVPISEFIANQLPHLAICNGISHFLFTHYDLSPRNVLISVAHTKITGIIDFEFSGFFHEIDEFVNDSVANEGDWPDAFYEAYLRRLEACGMNIPGKGIKEQYWREATSLSRLEDNIAPWWLENLTPEDKNQCSEDLRKSTEMVLEAIQLLGTGV</sequence>
<organism evidence="2 3">
    <name type="scientific">Aspergillus caelatus</name>
    <dbReference type="NCBI Taxonomy" id="61420"/>
    <lineage>
        <taxon>Eukaryota</taxon>
        <taxon>Fungi</taxon>
        <taxon>Dikarya</taxon>
        <taxon>Ascomycota</taxon>
        <taxon>Pezizomycotina</taxon>
        <taxon>Eurotiomycetes</taxon>
        <taxon>Eurotiomycetidae</taxon>
        <taxon>Eurotiales</taxon>
        <taxon>Aspergillaceae</taxon>
        <taxon>Aspergillus</taxon>
        <taxon>Aspergillus subgen. Circumdati</taxon>
    </lineage>
</organism>
<name>A0A5N7AFA4_9EURO</name>
<feature type="domain" description="Aminoglycoside phosphotransferase" evidence="1">
    <location>
        <begin position="109"/>
        <end position="201"/>
    </location>
</feature>
<protein>
    <recommendedName>
        <fullName evidence="1">Aminoglycoside phosphotransferase domain-containing protein</fullName>
    </recommendedName>
</protein>
<proteinExistence type="predicted"/>
<reference evidence="2 3" key="1">
    <citation type="submission" date="2019-04" db="EMBL/GenBank/DDBJ databases">
        <title>Friends and foes A comparative genomics studyof 23 Aspergillus species from section Flavi.</title>
        <authorList>
            <consortium name="DOE Joint Genome Institute"/>
            <person name="Kjaerbolling I."/>
            <person name="Vesth T."/>
            <person name="Frisvad J.C."/>
            <person name="Nybo J.L."/>
            <person name="Theobald S."/>
            <person name="Kildgaard S."/>
            <person name="Isbrandt T."/>
            <person name="Kuo A."/>
            <person name="Sato A."/>
            <person name="Lyhne E.K."/>
            <person name="Kogle M.E."/>
            <person name="Wiebenga A."/>
            <person name="Kun R.S."/>
            <person name="Lubbers R.J."/>
            <person name="Makela M.R."/>
            <person name="Barry K."/>
            <person name="Chovatia M."/>
            <person name="Clum A."/>
            <person name="Daum C."/>
            <person name="Haridas S."/>
            <person name="He G."/>
            <person name="LaButti K."/>
            <person name="Lipzen A."/>
            <person name="Mondo S."/>
            <person name="Riley R."/>
            <person name="Salamov A."/>
            <person name="Simmons B.A."/>
            <person name="Magnuson J.K."/>
            <person name="Henrissat B."/>
            <person name="Mortensen U.H."/>
            <person name="Larsen T.O."/>
            <person name="Devries R.P."/>
            <person name="Grigoriev I.V."/>
            <person name="Machida M."/>
            <person name="Baker S.E."/>
            <person name="Andersen M.R."/>
        </authorList>
    </citation>
    <scope>NUCLEOTIDE SEQUENCE [LARGE SCALE GENOMIC DNA]</scope>
    <source>
        <strain evidence="2 3">CBS 763.97</strain>
    </source>
</reference>
<dbReference type="InterPro" id="IPR002575">
    <property type="entry name" value="Aminoglycoside_PTrfase"/>
</dbReference>